<gene>
    <name evidence="1" type="ORF">AKO1_007988</name>
</gene>
<feature type="non-terminal residue" evidence="1">
    <location>
        <position position="282"/>
    </location>
</feature>
<evidence type="ECO:0000313" key="2">
    <source>
        <dbReference type="Proteomes" id="UP001431209"/>
    </source>
</evidence>
<organism evidence="1 2">
    <name type="scientific">Acrasis kona</name>
    <dbReference type="NCBI Taxonomy" id="1008807"/>
    <lineage>
        <taxon>Eukaryota</taxon>
        <taxon>Discoba</taxon>
        <taxon>Heterolobosea</taxon>
        <taxon>Tetramitia</taxon>
        <taxon>Eutetramitia</taxon>
        <taxon>Acrasidae</taxon>
        <taxon>Acrasis</taxon>
    </lineage>
</organism>
<dbReference type="EMBL" id="JAOPGA020000506">
    <property type="protein sequence ID" value="KAL0479141.1"/>
    <property type="molecule type" value="Genomic_DNA"/>
</dbReference>
<accession>A0AAW2YNS5</accession>
<comment type="caution">
    <text evidence="1">The sequence shown here is derived from an EMBL/GenBank/DDBJ whole genome shotgun (WGS) entry which is preliminary data.</text>
</comment>
<dbReference type="AlphaFoldDB" id="A0AAW2YNS5"/>
<sequence length="282" mass="32179">MDPSPSELVNRPMFEHLGKINIRDIMLKNFRTSVSLLIYSNQQNTAFDVNERSKTLSSLLHNNQVMNHLEPKLLAILQERFGSHSNSYWSEWIAWDGRDLLSHTGNYYEALCYSTQRMIIKSFTYLLADVDRNSNMQVLGREIQLGNSDGLNARLWLDLCKCSCSEPPIKSPVPGEHLEWNIVQVDSDGMKSAFKARFPFSHLVCRTVYALRSIAESSPSSVQNLLCKQLELTIPSLNKCTLHCPALNFQANKRSEACNDLFDSVMNYLYDYMCMYGHSSSA</sequence>
<reference evidence="1 2" key="1">
    <citation type="submission" date="2024-03" db="EMBL/GenBank/DDBJ databases">
        <title>The Acrasis kona genome and developmental transcriptomes reveal deep origins of eukaryotic multicellular pathways.</title>
        <authorList>
            <person name="Sheikh S."/>
            <person name="Fu C.-J."/>
            <person name="Brown M.W."/>
            <person name="Baldauf S.L."/>
        </authorList>
    </citation>
    <scope>NUCLEOTIDE SEQUENCE [LARGE SCALE GENOMIC DNA]</scope>
    <source>
        <strain evidence="1 2">ATCC MYA-3509</strain>
    </source>
</reference>
<dbReference type="Proteomes" id="UP001431209">
    <property type="component" value="Unassembled WGS sequence"/>
</dbReference>
<name>A0AAW2YNS5_9EUKA</name>
<evidence type="ECO:0000313" key="1">
    <source>
        <dbReference type="EMBL" id="KAL0479141.1"/>
    </source>
</evidence>
<keyword evidence="2" id="KW-1185">Reference proteome</keyword>
<protein>
    <submittedName>
        <fullName evidence="1">Uncharacterized protein</fullName>
    </submittedName>
</protein>
<proteinExistence type="predicted"/>